<dbReference type="Gene3D" id="3.40.50.1820">
    <property type="entry name" value="alpha/beta hydrolase"/>
    <property type="match status" value="1"/>
</dbReference>
<gene>
    <name evidence="3" type="ORF">A1Q1_02178</name>
</gene>
<dbReference type="EMBL" id="ALBS01000190">
    <property type="protein sequence ID" value="EJT48843.1"/>
    <property type="molecule type" value="Genomic_DNA"/>
</dbReference>
<keyword evidence="1" id="KW-0378">Hydrolase</keyword>
<sequence>MSATKLKILCLHGFTSSAARLSRQLAPVVQASAPWANFTFVDAPFAVEPGYAWWRAQDRSGPDGDYAVYEGWPKSRTYLHDILREQGPFDGVLGFSQGAVVTSLLCLMPEFRDKFGFGVIIGGFKARDPELRRNYEESNPGFDRRSLHVWGREDDIVPPRASEKLSEMFKNPELIVHSGGHVIPTAEEEIGKWTAFFRERAGAKAAREGSKAKY</sequence>
<dbReference type="Pfam" id="PF03959">
    <property type="entry name" value="FSH1"/>
    <property type="match status" value="1"/>
</dbReference>
<dbReference type="GO" id="GO:0016787">
    <property type="term" value="F:hydrolase activity"/>
    <property type="evidence" value="ECO:0007669"/>
    <property type="project" value="UniProtKB-KW"/>
</dbReference>
<reference evidence="3 4" key="1">
    <citation type="journal article" date="2012" name="Eukaryot. Cell">
        <title>Draft genome sequence of CBS 2479, the standard type strain of Trichosporon asahii.</title>
        <authorList>
            <person name="Yang R.Y."/>
            <person name="Li H.T."/>
            <person name="Zhu H."/>
            <person name="Zhou G.P."/>
            <person name="Wang M."/>
            <person name="Wang L."/>
        </authorList>
    </citation>
    <scope>NUCLEOTIDE SEQUENCE [LARGE SCALE GENOMIC DNA]</scope>
    <source>
        <strain evidence="4">ATCC 90039 / CBS 2479 / JCM 2466 / KCTC 7840 / NCYC 2677 / UAMH 7654</strain>
    </source>
</reference>
<evidence type="ECO:0000256" key="1">
    <source>
        <dbReference type="ARBA" id="ARBA00022801"/>
    </source>
</evidence>
<accession>J5QSA3</accession>
<dbReference type="InterPro" id="IPR050593">
    <property type="entry name" value="LovG"/>
</dbReference>
<dbReference type="PANTHER" id="PTHR48070">
    <property type="entry name" value="ESTERASE OVCA2"/>
    <property type="match status" value="1"/>
</dbReference>
<dbReference type="RefSeq" id="XP_014180598.1">
    <property type="nucleotide sequence ID" value="XM_014325123.1"/>
</dbReference>
<dbReference type="KEGG" id="tasa:A1Q1_02178"/>
<dbReference type="SUPFAM" id="SSF53474">
    <property type="entry name" value="alpha/beta-Hydrolases"/>
    <property type="match status" value="1"/>
</dbReference>
<name>J5QSA3_TRIAS</name>
<dbReference type="AlphaFoldDB" id="J5QSA3"/>
<feature type="domain" description="Serine hydrolase" evidence="2">
    <location>
        <begin position="1"/>
        <end position="190"/>
    </location>
</feature>
<proteinExistence type="predicted"/>
<dbReference type="Proteomes" id="UP000002748">
    <property type="component" value="Unassembled WGS sequence"/>
</dbReference>
<dbReference type="GO" id="GO:0005737">
    <property type="term" value="C:cytoplasm"/>
    <property type="evidence" value="ECO:0007669"/>
    <property type="project" value="TreeGrafter"/>
</dbReference>
<dbReference type="HOGENOM" id="CLU_051938_2_3_1"/>
<dbReference type="OrthoDB" id="2594284at2759"/>
<evidence type="ECO:0000313" key="3">
    <source>
        <dbReference type="EMBL" id="EJT48843.1"/>
    </source>
</evidence>
<dbReference type="InterPro" id="IPR029058">
    <property type="entry name" value="AB_hydrolase_fold"/>
</dbReference>
<evidence type="ECO:0000313" key="4">
    <source>
        <dbReference type="Proteomes" id="UP000002748"/>
    </source>
</evidence>
<protein>
    <recommendedName>
        <fullName evidence="2">Serine hydrolase domain-containing protein</fullName>
    </recommendedName>
</protein>
<dbReference type="PANTHER" id="PTHR48070:SF6">
    <property type="entry name" value="ESTERASE OVCA2"/>
    <property type="match status" value="1"/>
</dbReference>
<dbReference type="VEuPathDB" id="FungiDB:A1Q1_02178"/>
<comment type="caution">
    <text evidence="3">The sequence shown here is derived from an EMBL/GenBank/DDBJ whole genome shotgun (WGS) entry which is preliminary data.</text>
</comment>
<organism evidence="3 4">
    <name type="scientific">Trichosporon asahii var. asahii (strain ATCC 90039 / CBS 2479 / JCM 2466 / KCTC 7840 / NBRC 103889/ NCYC 2677 / UAMH 7654)</name>
    <name type="common">Yeast</name>
    <dbReference type="NCBI Taxonomy" id="1186058"/>
    <lineage>
        <taxon>Eukaryota</taxon>
        <taxon>Fungi</taxon>
        <taxon>Dikarya</taxon>
        <taxon>Basidiomycota</taxon>
        <taxon>Agaricomycotina</taxon>
        <taxon>Tremellomycetes</taxon>
        <taxon>Trichosporonales</taxon>
        <taxon>Trichosporonaceae</taxon>
        <taxon>Trichosporon</taxon>
    </lineage>
</organism>
<dbReference type="GO" id="GO:0005634">
    <property type="term" value="C:nucleus"/>
    <property type="evidence" value="ECO:0007669"/>
    <property type="project" value="TreeGrafter"/>
</dbReference>
<dbReference type="GeneID" id="25985692"/>
<evidence type="ECO:0000259" key="2">
    <source>
        <dbReference type="Pfam" id="PF03959"/>
    </source>
</evidence>
<dbReference type="InterPro" id="IPR005645">
    <property type="entry name" value="FSH-like_dom"/>
</dbReference>